<comment type="subcellular location">
    <subcellularLocation>
        <location evidence="1">Membrane</location>
        <topology evidence="1">Multi-pass membrane protein</topology>
    </subcellularLocation>
</comment>
<dbReference type="InterPro" id="IPR025993">
    <property type="entry name" value="Ceramide_glucosylTrfase"/>
</dbReference>
<evidence type="ECO:0000256" key="5">
    <source>
        <dbReference type="ARBA" id="ARBA00022679"/>
    </source>
</evidence>
<evidence type="ECO:0000313" key="9">
    <source>
        <dbReference type="EMBL" id="MBB4958823.1"/>
    </source>
</evidence>
<keyword evidence="7" id="KW-1133">Transmembrane helix</keyword>
<evidence type="ECO:0000256" key="1">
    <source>
        <dbReference type="ARBA" id="ARBA00004141"/>
    </source>
</evidence>
<keyword evidence="4" id="KW-0328">Glycosyltransferase</keyword>
<evidence type="ECO:0000256" key="6">
    <source>
        <dbReference type="ARBA" id="ARBA00022692"/>
    </source>
</evidence>
<dbReference type="InterPro" id="IPR029044">
    <property type="entry name" value="Nucleotide-diphossugar_trans"/>
</dbReference>
<keyword evidence="8" id="KW-0472">Membrane</keyword>
<evidence type="ECO:0000256" key="4">
    <source>
        <dbReference type="ARBA" id="ARBA00022676"/>
    </source>
</evidence>
<protein>
    <recommendedName>
        <fullName evidence="11">Glycosyltransferase like family 2</fullName>
    </recommendedName>
</protein>
<dbReference type="AlphaFoldDB" id="A0A7W7SQ02"/>
<evidence type="ECO:0008006" key="11">
    <source>
        <dbReference type="Google" id="ProtNLM"/>
    </source>
</evidence>
<comment type="pathway">
    <text evidence="2">Lipid metabolism; sphingolipid metabolism.</text>
</comment>
<keyword evidence="5" id="KW-0808">Transferase</keyword>
<accession>A0A7W7SQ02</accession>
<dbReference type="SUPFAM" id="SSF53448">
    <property type="entry name" value="Nucleotide-diphospho-sugar transferases"/>
    <property type="match status" value="1"/>
</dbReference>
<evidence type="ECO:0000256" key="7">
    <source>
        <dbReference type="ARBA" id="ARBA00022989"/>
    </source>
</evidence>
<sequence>MSRSGGPTRLAAEYVLPLRWTDDGGLPDLTAYLHWLRHRVDVTVVDGSPSALFTRHAAQWGRLVRHLRPDPVAGDANGKVTGVTTGIARARHERVIIADDDIRYDDHALDAICRSLDAADLVRPQNYFRPLPWHARWDTGRILLNRACGGDFPGTFGLRRSLFQRMGGYAADVLFENLELIRTVRAHNGVEARPADLFVRRLPPATAHFLRQRVRQAYDDLAMPARMALFLGVLPAVAGSLAIRRTRPLLLVGAGIIGLAEYGRRRGGGSAVFPATGALLAPGWVLERAVCSWSALGLRLFRGGVWYAGGRFRRAAHSQRHLDRAAHRQRHLDWAGRSAR</sequence>
<evidence type="ECO:0000256" key="3">
    <source>
        <dbReference type="ARBA" id="ARBA00004991"/>
    </source>
</evidence>
<proteinExistence type="predicted"/>
<name>A0A7W7SQ02_9ACTN</name>
<evidence type="ECO:0000313" key="10">
    <source>
        <dbReference type="Proteomes" id="UP000578819"/>
    </source>
</evidence>
<dbReference type="RefSeq" id="WP_184534852.1">
    <property type="nucleotide sequence ID" value="NZ_JACHJW010000001.1"/>
</dbReference>
<dbReference type="EMBL" id="JACHJW010000001">
    <property type="protein sequence ID" value="MBB4958823.1"/>
    <property type="molecule type" value="Genomic_DNA"/>
</dbReference>
<comment type="caution">
    <text evidence="9">The sequence shown here is derived from an EMBL/GenBank/DDBJ whole genome shotgun (WGS) entry which is preliminary data.</text>
</comment>
<keyword evidence="10" id="KW-1185">Reference proteome</keyword>
<comment type="pathway">
    <text evidence="3">Sphingolipid metabolism.</text>
</comment>
<dbReference type="Pfam" id="PF13506">
    <property type="entry name" value="Glyco_transf_21"/>
    <property type="match status" value="1"/>
</dbReference>
<organism evidence="9 10">
    <name type="scientific">Micromonospora polyrhachis</name>
    <dbReference type="NCBI Taxonomy" id="1282883"/>
    <lineage>
        <taxon>Bacteria</taxon>
        <taxon>Bacillati</taxon>
        <taxon>Actinomycetota</taxon>
        <taxon>Actinomycetes</taxon>
        <taxon>Micromonosporales</taxon>
        <taxon>Micromonosporaceae</taxon>
        <taxon>Micromonospora</taxon>
    </lineage>
</organism>
<dbReference type="Proteomes" id="UP000578819">
    <property type="component" value="Unassembled WGS sequence"/>
</dbReference>
<reference evidence="9 10" key="1">
    <citation type="submission" date="2020-08" db="EMBL/GenBank/DDBJ databases">
        <title>Sequencing the genomes of 1000 actinobacteria strains.</title>
        <authorList>
            <person name="Klenk H.-P."/>
        </authorList>
    </citation>
    <scope>NUCLEOTIDE SEQUENCE [LARGE SCALE GENOMIC DNA]</scope>
    <source>
        <strain evidence="9 10">DSM 45886</strain>
    </source>
</reference>
<gene>
    <name evidence="9" type="ORF">FHR38_002556</name>
</gene>
<evidence type="ECO:0000256" key="8">
    <source>
        <dbReference type="ARBA" id="ARBA00023136"/>
    </source>
</evidence>
<dbReference type="Gene3D" id="3.90.550.10">
    <property type="entry name" value="Spore Coat Polysaccharide Biosynthesis Protein SpsA, Chain A"/>
    <property type="match status" value="1"/>
</dbReference>
<keyword evidence="6" id="KW-0812">Transmembrane</keyword>
<evidence type="ECO:0000256" key="2">
    <source>
        <dbReference type="ARBA" id="ARBA00004760"/>
    </source>
</evidence>